<accession>A0A1G2ICZ9</accession>
<proteinExistence type="predicted"/>
<dbReference type="EMBL" id="MHPA01000023">
    <property type="protein sequence ID" value="OGZ72622.1"/>
    <property type="molecule type" value="Genomic_DNA"/>
</dbReference>
<comment type="caution">
    <text evidence="1">The sequence shown here is derived from an EMBL/GenBank/DDBJ whole genome shotgun (WGS) entry which is preliminary data.</text>
</comment>
<dbReference type="Proteomes" id="UP000176774">
    <property type="component" value="Unassembled WGS sequence"/>
</dbReference>
<protein>
    <submittedName>
        <fullName evidence="1">Uncharacterized protein</fullName>
    </submittedName>
</protein>
<dbReference type="AlphaFoldDB" id="A0A1G2ICZ9"/>
<reference evidence="1 2" key="1">
    <citation type="journal article" date="2016" name="Nat. Commun.">
        <title>Thousands of microbial genomes shed light on interconnected biogeochemical processes in an aquifer system.</title>
        <authorList>
            <person name="Anantharaman K."/>
            <person name="Brown C.T."/>
            <person name="Hug L.A."/>
            <person name="Sharon I."/>
            <person name="Castelle C.J."/>
            <person name="Probst A.J."/>
            <person name="Thomas B.C."/>
            <person name="Singh A."/>
            <person name="Wilkins M.J."/>
            <person name="Karaoz U."/>
            <person name="Brodie E.L."/>
            <person name="Williams K.H."/>
            <person name="Hubbard S.S."/>
            <person name="Banfield J.F."/>
        </authorList>
    </citation>
    <scope>NUCLEOTIDE SEQUENCE [LARGE SCALE GENOMIC DNA]</scope>
</reference>
<evidence type="ECO:0000313" key="2">
    <source>
        <dbReference type="Proteomes" id="UP000176774"/>
    </source>
</evidence>
<sequence length="124" mass="14140">MFCPKKLKERNRMEIHMYLSVVLDEGGEEPALFTRKINLPACPQIGWAVTFGKESEYVAEVEGVSIDLNRKIVRIFAVATCLTETEEDIEEILSGDWKKESKGKYGVFYSPRCDPFDPGTYPEL</sequence>
<name>A0A1G2ICZ9_9BACT</name>
<evidence type="ECO:0000313" key="1">
    <source>
        <dbReference type="EMBL" id="OGZ72622.1"/>
    </source>
</evidence>
<gene>
    <name evidence="1" type="ORF">A2908_04555</name>
</gene>
<organism evidence="1 2">
    <name type="scientific">Candidatus Staskawiczbacteria bacterium RIFCSPLOWO2_01_FULL_38_12b</name>
    <dbReference type="NCBI Taxonomy" id="1802214"/>
    <lineage>
        <taxon>Bacteria</taxon>
        <taxon>Candidatus Staskawicziibacteriota</taxon>
    </lineage>
</organism>